<dbReference type="Proteomes" id="UP000324222">
    <property type="component" value="Unassembled WGS sequence"/>
</dbReference>
<gene>
    <name evidence="1" type="ORF">E2C01_044142</name>
</gene>
<sequence length="59" mass="7117">MLDVEKKSDAILKHINRFPRIELHSTHQDSNCDYLHPNLNKQKIYFAVHNENENIQPYR</sequence>
<proteinExistence type="predicted"/>
<name>A0A5B7FY20_PORTR</name>
<protein>
    <submittedName>
        <fullName evidence="1">Uncharacterized protein</fullName>
    </submittedName>
</protein>
<keyword evidence="2" id="KW-1185">Reference proteome</keyword>
<evidence type="ECO:0000313" key="1">
    <source>
        <dbReference type="EMBL" id="MPC50317.1"/>
    </source>
</evidence>
<organism evidence="1 2">
    <name type="scientific">Portunus trituberculatus</name>
    <name type="common">Swimming crab</name>
    <name type="synonym">Neptunus trituberculatus</name>
    <dbReference type="NCBI Taxonomy" id="210409"/>
    <lineage>
        <taxon>Eukaryota</taxon>
        <taxon>Metazoa</taxon>
        <taxon>Ecdysozoa</taxon>
        <taxon>Arthropoda</taxon>
        <taxon>Crustacea</taxon>
        <taxon>Multicrustacea</taxon>
        <taxon>Malacostraca</taxon>
        <taxon>Eumalacostraca</taxon>
        <taxon>Eucarida</taxon>
        <taxon>Decapoda</taxon>
        <taxon>Pleocyemata</taxon>
        <taxon>Brachyura</taxon>
        <taxon>Eubrachyura</taxon>
        <taxon>Portunoidea</taxon>
        <taxon>Portunidae</taxon>
        <taxon>Portuninae</taxon>
        <taxon>Portunus</taxon>
    </lineage>
</organism>
<dbReference type="EMBL" id="VSRR010009425">
    <property type="protein sequence ID" value="MPC50317.1"/>
    <property type="molecule type" value="Genomic_DNA"/>
</dbReference>
<reference evidence="1 2" key="1">
    <citation type="submission" date="2019-05" db="EMBL/GenBank/DDBJ databases">
        <title>Another draft genome of Portunus trituberculatus and its Hox gene families provides insights of decapod evolution.</title>
        <authorList>
            <person name="Jeong J.-H."/>
            <person name="Song I."/>
            <person name="Kim S."/>
            <person name="Choi T."/>
            <person name="Kim D."/>
            <person name="Ryu S."/>
            <person name="Kim W."/>
        </authorList>
    </citation>
    <scope>NUCLEOTIDE SEQUENCE [LARGE SCALE GENOMIC DNA]</scope>
    <source>
        <tissue evidence="1">Muscle</tissue>
    </source>
</reference>
<accession>A0A5B7FY20</accession>
<evidence type="ECO:0000313" key="2">
    <source>
        <dbReference type="Proteomes" id="UP000324222"/>
    </source>
</evidence>
<comment type="caution">
    <text evidence="1">The sequence shown here is derived from an EMBL/GenBank/DDBJ whole genome shotgun (WGS) entry which is preliminary data.</text>
</comment>
<dbReference type="AlphaFoldDB" id="A0A5B7FY20"/>